<dbReference type="EMBL" id="CAUYUJ010001323">
    <property type="protein sequence ID" value="CAK0795365.1"/>
    <property type="molecule type" value="Genomic_DNA"/>
</dbReference>
<dbReference type="PROSITE" id="PS50102">
    <property type="entry name" value="RRM"/>
    <property type="match status" value="1"/>
</dbReference>
<dbReference type="Gene3D" id="3.30.70.330">
    <property type="match status" value="1"/>
</dbReference>
<evidence type="ECO:0000313" key="3">
    <source>
        <dbReference type="EMBL" id="CAK0795365.1"/>
    </source>
</evidence>
<keyword evidence="1" id="KW-0694">RNA-binding</keyword>
<comment type="caution">
    <text evidence="3">The sequence shown here is derived from an EMBL/GenBank/DDBJ whole genome shotgun (WGS) entry which is preliminary data.</text>
</comment>
<organism evidence="3 4">
    <name type="scientific">Prorocentrum cordatum</name>
    <dbReference type="NCBI Taxonomy" id="2364126"/>
    <lineage>
        <taxon>Eukaryota</taxon>
        <taxon>Sar</taxon>
        <taxon>Alveolata</taxon>
        <taxon>Dinophyceae</taxon>
        <taxon>Prorocentrales</taxon>
        <taxon>Prorocentraceae</taxon>
        <taxon>Prorocentrum</taxon>
    </lineage>
</organism>
<name>A0ABN9PXQ0_9DINO</name>
<feature type="non-terminal residue" evidence="3">
    <location>
        <position position="1"/>
    </location>
</feature>
<reference evidence="3" key="1">
    <citation type="submission" date="2023-10" db="EMBL/GenBank/DDBJ databases">
        <authorList>
            <person name="Chen Y."/>
            <person name="Shah S."/>
            <person name="Dougan E. K."/>
            <person name="Thang M."/>
            <person name="Chan C."/>
        </authorList>
    </citation>
    <scope>NUCLEOTIDE SEQUENCE [LARGE SCALE GENOMIC DNA]</scope>
</reference>
<dbReference type="Proteomes" id="UP001189429">
    <property type="component" value="Unassembled WGS sequence"/>
</dbReference>
<keyword evidence="4" id="KW-1185">Reference proteome</keyword>
<gene>
    <name evidence="3" type="ORF">PCOR1329_LOCUS5055</name>
</gene>
<dbReference type="InterPro" id="IPR035979">
    <property type="entry name" value="RBD_domain_sf"/>
</dbReference>
<sequence length="267" mass="29432">PETWILNVRPSVVPPVPGVLRRCSGPRRPRASSQPFGHNARPSFLPLLPPLPRPRMPAMCAERAADCSWHVAYDGSKGGGEESPDKPWLGAWEPHADETYSGGLHGGGWQDDASWKYWMAEAQALKEVSSMLPKPMLDNLRARASESYFDFWSTHSFPLPPTRLSLLTRGAAAAPRFVSSSAPGLGPAATDAQQRKVFVGGVPQDYDDLDLMERFTEWGAVQTAWLQRFRKNAATKNGTKHSHRGFGFVVFVSPDSIYSLLGFSSNR</sequence>
<accession>A0ABN9PXQ0</accession>
<dbReference type="SUPFAM" id="SSF54928">
    <property type="entry name" value="RNA-binding domain, RBD"/>
    <property type="match status" value="1"/>
</dbReference>
<evidence type="ECO:0000259" key="2">
    <source>
        <dbReference type="PROSITE" id="PS50102"/>
    </source>
</evidence>
<proteinExistence type="predicted"/>
<protein>
    <recommendedName>
        <fullName evidence="2">RRM domain-containing protein</fullName>
    </recommendedName>
</protein>
<evidence type="ECO:0000256" key="1">
    <source>
        <dbReference type="PROSITE-ProRule" id="PRU00176"/>
    </source>
</evidence>
<dbReference type="InterPro" id="IPR012677">
    <property type="entry name" value="Nucleotide-bd_a/b_plait_sf"/>
</dbReference>
<feature type="domain" description="RRM" evidence="2">
    <location>
        <begin position="195"/>
        <end position="267"/>
    </location>
</feature>
<feature type="non-terminal residue" evidence="3">
    <location>
        <position position="267"/>
    </location>
</feature>
<dbReference type="Pfam" id="PF16367">
    <property type="entry name" value="RRM_7"/>
    <property type="match status" value="1"/>
</dbReference>
<dbReference type="InterPro" id="IPR000504">
    <property type="entry name" value="RRM_dom"/>
</dbReference>
<evidence type="ECO:0000313" key="4">
    <source>
        <dbReference type="Proteomes" id="UP001189429"/>
    </source>
</evidence>